<dbReference type="AlphaFoldDB" id="A0AA88B8V1"/>
<accession>A0AA88B8V1</accession>
<reference evidence="1" key="1">
    <citation type="journal article" date="2014" name="Int. J. Syst. Evol. Microbiol.">
        <title>Complete genome sequence of Corynebacterium casei LMG S-19264T (=DSM 44701T), isolated from a smear-ripened cheese.</title>
        <authorList>
            <consortium name="US DOE Joint Genome Institute (JGI-PGF)"/>
            <person name="Walter F."/>
            <person name="Albersmeier A."/>
            <person name="Kalinowski J."/>
            <person name="Ruckert C."/>
        </authorList>
    </citation>
    <scope>NUCLEOTIDE SEQUENCE</scope>
    <source>
        <strain evidence="1">CGMCC 1.15034</strain>
    </source>
</reference>
<dbReference type="EMBL" id="BMHC01000005">
    <property type="protein sequence ID" value="GGI24770.1"/>
    <property type="molecule type" value="Genomic_DNA"/>
</dbReference>
<dbReference type="Proteomes" id="UP000625079">
    <property type="component" value="Unassembled WGS sequence"/>
</dbReference>
<organism evidence="1 2">
    <name type="scientific">Bradyrhizobium guangdongense</name>
    <dbReference type="NCBI Taxonomy" id="1325090"/>
    <lineage>
        <taxon>Bacteria</taxon>
        <taxon>Pseudomonadati</taxon>
        <taxon>Pseudomonadota</taxon>
        <taxon>Alphaproteobacteria</taxon>
        <taxon>Hyphomicrobiales</taxon>
        <taxon>Nitrobacteraceae</taxon>
        <taxon>Bradyrhizobium</taxon>
    </lineage>
</organism>
<comment type="caution">
    <text evidence="1">The sequence shown here is derived from an EMBL/GenBank/DDBJ whole genome shotgun (WGS) entry which is preliminary data.</text>
</comment>
<protein>
    <submittedName>
        <fullName evidence="1">Uncharacterized protein</fullName>
    </submittedName>
</protein>
<sequence length="83" mass="8846">MDQHEGLRLVGAAQRDAGEVADAHVDRHLHAADGTAQHDAFAMKLDLPRVAVGARIMRIEADRKGMRVEPQAAARPGGVDPAC</sequence>
<name>A0AA88B8V1_9BRAD</name>
<evidence type="ECO:0000313" key="2">
    <source>
        <dbReference type="Proteomes" id="UP000625079"/>
    </source>
</evidence>
<gene>
    <name evidence="1" type="ORF">GCM10010987_31050</name>
</gene>
<proteinExistence type="predicted"/>
<reference evidence="1" key="2">
    <citation type="submission" date="2022-12" db="EMBL/GenBank/DDBJ databases">
        <authorList>
            <person name="Sun Q."/>
            <person name="Zhou Y."/>
        </authorList>
    </citation>
    <scope>NUCLEOTIDE SEQUENCE</scope>
    <source>
        <strain evidence="1">CGMCC 1.15034</strain>
    </source>
</reference>
<evidence type="ECO:0000313" key="1">
    <source>
        <dbReference type="EMBL" id="GGI24770.1"/>
    </source>
</evidence>